<feature type="domain" description="UspA" evidence="5">
    <location>
        <begin position="3"/>
        <end position="143"/>
    </location>
</feature>
<dbReference type="Pfam" id="PF00582">
    <property type="entry name" value="Usp"/>
    <property type="match status" value="2"/>
</dbReference>
<dbReference type="PATRIC" id="fig|693.5.peg.1049"/>
<dbReference type="SUPFAM" id="SSF52402">
    <property type="entry name" value="Adenine nucleotide alpha hydrolases-like"/>
    <property type="match status" value="2"/>
</dbReference>
<dbReference type="OrthoDB" id="239260at2"/>
<protein>
    <submittedName>
        <fullName evidence="6">Universal stress protein</fullName>
    </submittedName>
</protein>
<dbReference type="GO" id="GO:0005737">
    <property type="term" value="C:cytoplasm"/>
    <property type="evidence" value="ECO:0007669"/>
    <property type="project" value="UniProtKB-SubCell"/>
</dbReference>
<comment type="similarity">
    <text evidence="2">Belongs to the universal stress protein A family.</text>
</comment>
<accession>A0A0M0HQW4</accession>
<gene>
    <name evidence="6" type="ORF">AKJ17_05175</name>
</gene>
<keyword evidence="7" id="KW-1185">Reference proteome</keyword>
<dbReference type="Proteomes" id="UP000037515">
    <property type="component" value="Unassembled WGS sequence"/>
</dbReference>
<evidence type="ECO:0000313" key="7">
    <source>
        <dbReference type="Proteomes" id="UP000037515"/>
    </source>
</evidence>
<dbReference type="AlphaFoldDB" id="A0A0M0HQW4"/>
<organism evidence="6 7">
    <name type="scientific">Vibrio nereis</name>
    <dbReference type="NCBI Taxonomy" id="693"/>
    <lineage>
        <taxon>Bacteria</taxon>
        <taxon>Pseudomonadati</taxon>
        <taxon>Pseudomonadota</taxon>
        <taxon>Gammaproteobacteria</taxon>
        <taxon>Vibrionales</taxon>
        <taxon>Vibrionaceae</taxon>
        <taxon>Vibrio</taxon>
    </lineage>
</organism>
<dbReference type="PANTHER" id="PTHR47892:SF1">
    <property type="entry name" value="UNIVERSAL STRESS PROTEIN E"/>
    <property type="match status" value="1"/>
</dbReference>
<dbReference type="CDD" id="cd00293">
    <property type="entry name" value="USP-like"/>
    <property type="match status" value="1"/>
</dbReference>
<dbReference type="STRING" id="693.AKJ17_05175"/>
<dbReference type="PANTHER" id="PTHR47892">
    <property type="entry name" value="UNIVERSAL STRESS PROTEIN E"/>
    <property type="match status" value="1"/>
</dbReference>
<name>A0A0M0HQW4_VIBNE</name>
<sequence length="309" mass="34897">MAFTKLLVPIAPEQEVNQALHQAFVFANQQSAHVTLLVVIKELAEFKDIYHISGTALDILDKATEFYHQAMEDHVQTLTKQYPQITFLVKVRVGIPYIEIIKEANESQSSMVIIDSHREDREEACQRGSNTLNLMRKSETPIWSIATHSAPIKNVVAAIDLTNQDYQDFNKKLIALAHEFCASINASLTFCHVWKLESEGFLRDWSGYKDIDIALLSQKMRQERMERLKVLLAPHEKSSVPMQVELLEGETRQVLPQYVSDNGIDLVILGSMSRTGISGFVMGNTAESMINQLNCSVITMKPDSFKSLI</sequence>
<evidence type="ECO:0000313" key="6">
    <source>
        <dbReference type="EMBL" id="KOO04302.1"/>
    </source>
</evidence>
<comment type="function">
    <text evidence="4">Required for resistance to DNA-damaging agents.</text>
</comment>
<proteinExistence type="inferred from homology"/>
<dbReference type="RefSeq" id="WP_053394716.1">
    <property type="nucleotide sequence ID" value="NZ_LHPJ01000005.1"/>
</dbReference>
<evidence type="ECO:0000256" key="3">
    <source>
        <dbReference type="ARBA" id="ARBA00022490"/>
    </source>
</evidence>
<comment type="subcellular location">
    <subcellularLocation>
        <location evidence="1">Cytoplasm</location>
    </subcellularLocation>
</comment>
<evidence type="ECO:0000256" key="1">
    <source>
        <dbReference type="ARBA" id="ARBA00004496"/>
    </source>
</evidence>
<evidence type="ECO:0000256" key="2">
    <source>
        <dbReference type="ARBA" id="ARBA00008791"/>
    </source>
</evidence>
<evidence type="ECO:0000256" key="4">
    <source>
        <dbReference type="ARBA" id="ARBA00037131"/>
    </source>
</evidence>
<dbReference type="EMBL" id="LHPJ01000005">
    <property type="protein sequence ID" value="KOO04302.1"/>
    <property type="molecule type" value="Genomic_DNA"/>
</dbReference>
<feature type="domain" description="UspA" evidence="5">
    <location>
        <begin position="153"/>
        <end position="299"/>
    </location>
</feature>
<comment type="caution">
    <text evidence="6">The sequence shown here is derived from an EMBL/GenBank/DDBJ whole genome shotgun (WGS) entry which is preliminary data.</text>
</comment>
<keyword evidence="3" id="KW-0963">Cytoplasm</keyword>
<evidence type="ECO:0000259" key="5">
    <source>
        <dbReference type="Pfam" id="PF00582"/>
    </source>
</evidence>
<dbReference type="InterPro" id="IPR006016">
    <property type="entry name" value="UspA"/>
</dbReference>
<reference evidence="7" key="1">
    <citation type="submission" date="2015-08" db="EMBL/GenBank/DDBJ databases">
        <title>Vibrio galatheae sp. nov., a novel member of the Vibrionaceae family isolated from the Solomon Islands.</title>
        <authorList>
            <person name="Giubergia S."/>
            <person name="Machado H."/>
            <person name="Mateiu R.V."/>
            <person name="Gram L."/>
        </authorList>
    </citation>
    <scope>NUCLEOTIDE SEQUENCE [LARGE SCALE GENOMIC DNA]</scope>
    <source>
        <strain evidence="7">DSM 19584</strain>
    </source>
</reference>
<dbReference type="Gene3D" id="3.40.50.12370">
    <property type="match status" value="1"/>
</dbReference>